<organism evidence="8 9">
    <name type="scientific">Nicrophorus vespilloides</name>
    <name type="common">Boreal carrion beetle</name>
    <dbReference type="NCBI Taxonomy" id="110193"/>
    <lineage>
        <taxon>Eukaryota</taxon>
        <taxon>Metazoa</taxon>
        <taxon>Ecdysozoa</taxon>
        <taxon>Arthropoda</taxon>
        <taxon>Hexapoda</taxon>
        <taxon>Insecta</taxon>
        <taxon>Pterygota</taxon>
        <taxon>Neoptera</taxon>
        <taxon>Endopterygota</taxon>
        <taxon>Coleoptera</taxon>
        <taxon>Polyphaga</taxon>
        <taxon>Staphyliniformia</taxon>
        <taxon>Silphidae</taxon>
        <taxon>Nicrophorinae</taxon>
        <taxon>Nicrophorus</taxon>
    </lineage>
</organism>
<dbReference type="InterPro" id="IPR051739">
    <property type="entry name" value="Rhomboid_IM_Serine_Proteases"/>
</dbReference>
<dbReference type="PANTHER" id="PTHR45840">
    <property type="entry name" value="RHOMBOID-RELATED PROTEIN"/>
    <property type="match status" value="1"/>
</dbReference>
<protein>
    <submittedName>
        <fullName evidence="9 10">Protein rhomboid</fullName>
    </submittedName>
</protein>
<feature type="transmembrane region" description="Helical" evidence="6">
    <location>
        <begin position="182"/>
        <end position="199"/>
    </location>
</feature>
<feature type="transmembrane region" description="Helical" evidence="6">
    <location>
        <begin position="49"/>
        <end position="67"/>
    </location>
</feature>
<feature type="transmembrane region" description="Helical" evidence="6">
    <location>
        <begin position="150"/>
        <end position="170"/>
    </location>
</feature>
<comment type="subcellular location">
    <subcellularLocation>
        <location evidence="1">Membrane</location>
        <topology evidence="1">Multi-pass membrane protein</topology>
    </subcellularLocation>
</comment>
<keyword evidence="5 6" id="KW-0472">Membrane</keyword>
<dbReference type="Pfam" id="PF01694">
    <property type="entry name" value="Rhomboid"/>
    <property type="match status" value="1"/>
</dbReference>
<feature type="transmembrane region" description="Helical" evidence="6">
    <location>
        <begin position="241"/>
        <end position="260"/>
    </location>
</feature>
<dbReference type="Gene3D" id="1.20.1540.10">
    <property type="entry name" value="Rhomboid-like"/>
    <property type="match status" value="1"/>
</dbReference>
<dbReference type="InterPro" id="IPR035952">
    <property type="entry name" value="Rhomboid-like_sf"/>
</dbReference>
<evidence type="ECO:0000313" key="9">
    <source>
        <dbReference type="RefSeq" id="XP_017773116.1"/>
    </source>
</evidence>
<feature type="transmembrane region" description="Helical" evidence="6">
    <location>
        <begin position="101"/>
        <end position="119"/>
    </location>
</feature>
<dbReference type="PANTHER" id="PTHR45840:SF10">
    <property type="entry name" value="RHOMBOID PROTEASE"/>
    <property type="match status" value="1"/>
</dbReference>
<feature type="transmembrane region" description="Helical" evidence="6">
    <location>
        <begin position="211"/>
        <end position="229"/>
    </location>
</feature>
<feature type="transmembrane region" description="Helical" evidence="6">
    <location>
        <begin position="126"/>
        <end position="144"/>
    </location>
</feature>
<dbReference type="RefSeq" id="XP_017773117.1">
    <property type="nucleotide sequence ID" value="XM_017917628.1"/>
</dbReference>
<dbReference type="RefSeq" id="XP_017773116.1">
    <property type="nucleotide sequence ID" value="XM_017917627.1"/>
</dbReference>
<sequence length="266" mass="30250">MSGGSEDPENRTLISPATTPGSMDNGVFVTSNYYIPQPTKKVKWYSTLYIPKMLIIISILQILMYYLDLKMDNRLQLILRFEPKKQQELWRFISYMLMHDSWMHLFLNVIPQCFFGIILEKTQPNWKVILVYIGGGIGGALGAVCVRSRLLVGASAGVYAILASNISYYVLNFTMIKYKKSYCSAFIVIIVSDISYTVIHCKVIKYPEISWAAHLFGAVTGCIIGLLFYGHSYQDKNTSKFVRIFAFAILVILIISLIVLDCLDFR</sequence>
<name>A0ABM1MEW6_NICVS</name>
<proteinExistence type="inferred from homology"/>
<evidence type="ECO:0000313" key="8">
    <source>
        <dbReference type="Proteomes" id="UP000695000"/>
    </source>
</evidence>
<evidence type="ECO:0000256" key="6">
    <source>
        <dbReference type="SAM" id="Phobius"/>
    </source>
</evidence>
<dbReference type="GeneID" id="108560177"/>
<feature type="domain" description="Peptidase S54 rhomboid" evidence="7">
    <location>
        <begin position="87"/>
        <end position="229"/>
    </location>
</feature>
<evidence type="ECO:0000256" key="2">
    <source>
        <dbReference type="ARBA" id="ARBA00009045"/>
    </source>
</evidence>
<comment type="similarity">
    <text evidence="2">Belongs to the peptidase S54 family.</text>
</comment>
<evidence type="ECO:0000256" key="3">
    <source>
        <dbReference type="ARBA" id="ARBA00022692"/>
    </source>
</evidence>
<dbReference type="SUPFAM" id="SSF144091">
    <property type="entry name" value="Rhomboid-like"/>
    <property type="match status" value="1"/>
</dbReference>
<keyword evidence="3 6" id="KW-0812">Transmembrane</keyword>
<gene>
    <name evidence="9 10" type="primary">LOC108560177</name>
</gene>
<reference evidence="9 10" key="1">
    <citation type="submission" date="2025-05" db="UniProtKB">
        <authorList>
            <consortium name="RefSeq"/>
        </authorList>
    </citation>
    <scope>IDENTIFICATION</scope>
    <source>
        <tissue evidence="9 10">Whole Larva</tissue>
    </source>
</reference>
<evidence type="ECO:0000313" key="10">
    <source>
        <dbReference type="RefSeq" id="XP_017773117.1"/>
    </source>
</evidence>
<evidence type="ECO:0000256" key="5">
    <source>
        <dbReference type="ARBA" id="ARBA00023136"/>
    </source>
</evidence>
<dbReference type="Proteomes" id="UP000695000">
    <property type="component" value="Unplaced"/>
</dbReference>
<evidence type="ECO:0000256" key="4">
    <source>
        <dbReference type="ARBA" id="ARBA00022989"/>
    </source>
</evidence>
<evidence type="ECO:0000256" key="1">
    <source>
        <dbReference type="ARBA" id="ARBA00004141"/>
    </source>
</evidence>
<evidence type="ECO:0000259" key="7">
    <source>
        <dbReference type="Pfam" id="PF01694"/>
    </source>
</evidence>
<keyword evidence="4 6" id="KW-1133">Transmembrane helix</keyword>
<keyword evidence="8" id="KW-1185">Reference proteome</keyword>
<dbReference type="InterPro" id="IPR022764">
    <property type="entry name" value="Peptidase_S54_rhomboid_dom"/>
</dbReference>
<accession>A0ABM1MEW6</accession>